<dbReference type="AlphaFoldDB" id="B9SU18"/>
<accession>B9SU18</accession>
<organism evidence="2 3">
    <name type="scientific">Ricinus communis</name>
    <name type="common">Castor bean</name>
    <dbReference type="NCBI Taxonomy" id="3988"/>
    <lineage>
        <taxon>Eukaryota</taxon>
        <taxon>Viridiplantae</taxon>
        <taxon>Streptophyta</taxon>
        <taxon>Embryophyta</taxon>
        <taxon>Tracheophyta</taxon>
        <taxon>Spermatophyta</taxon>
        <taxon>Magnoliopsida</taxon>
        <taxon>eudicotyledons</taxon>
        <taxon>Gunneridae</taxon>
        <taxon>Pentapetalae</taxon>
        <taxon>rosids</taxon>
        <taxon>fabids</taxon>
        <taxon>Malpighiales</taxon>
        <taxon>Euphorbiaceae</taxon>
        <taxon>Acalyphoideae</taxon>
        <taxon>Acalypheae</taxon>
        <taxon>Ricinus</taxon>
    </lineage>
</organism>
<protein>
    <submittedName>
        <fullName evidence="2">Uncharacterized protein</fullName>
    </submittedName>
</protein>
<reference evidence="3" key="1">
    <citation type="journal article" date="2010" name="Nat. Biotechnol.">
        <title>Draft genome sequence of the oilseed species Ricinus communis.</title>
        <authorList>
            <person name="Chan A.P."/>
            <person name="Crabtree J."/>
            <person name="Zhao Q."/>
            <person name="Lorenzi H."/>
            <person name="Orvis J."/>
            <person name="Puiu D."/>
            <person name="Melake-Berhan A."/>
            <person name="Jones K.M."/>
            <person name="Redman J."/>
            <person name="Chen G."/>
            <person name="Cahoon E.B."/>
            <person name="Gedil M."/>
            <person name="Stanke M."/>
            <person name="Haas B.J."/>
            <person name="Wortman J.R."/>
            <person name="Fraser-Liggett C.M."/>
            <person name="Ravel J."/>
            <person name="Rabinowicz P.D."/>
        </authorList>
    </citation>
    <scope>NUCLEOTIDE SEQUENCE [LARGE SCALE GENOMIC DNA]</scope>
    <source>
        <strain evidence="3">cv. Hale</strain>
    </source>
</reference>
<evidence type="ECO:0000256" key="1">
    <source>
        <dbReference type="SAM" id="MobiDB-lite"/>
    </source>
</evidence>
<evidence type="ECO:0000313" key="2">
    <source>
        <dbReference type="EMBL" id="EEF32897.1"/>
    </source>
</evidence>
<keyword evidence="3" id="KW-1185">Reference proteome</keyword>
<evidence type="ECO:0000313" key="3">
    <source>
        <dbReference type="Proteomes" id="UP000008311"/>
    </source>
</evidence>
<gene>
    <name evidence="2" type="ORF">RCOM_0455390</name>
</gene>
<name>B9SU18_RICCO</name>
<dbReference type="EMBL" id="EQ974138">
    <property type="protein sequence ID" value="EEF32897.1"/>
    <property type="molecule type" value="Genomic_DNA"/>
</dbReference>
<dbReference type="Proteomes" id="UP000008311">
    <property type="component" value="Unassembled WGS sequence"/>
</dbReference>
<feature type="region of interest" description="Disordered" evidence="1">
    <location>
        <begin position="21"/>
        <end position="51"/>
    </location>
</feature>
<sequence length="51" mass="5808">MDNRKVNLIDTPVHMEAETYPPKAQDDEREITSSNDNYGDIVTSRGVRSIE</sequence>
<dbReference type="InParanoid" id="B9SU18"/>
<proteinExistence type="predicted"/>